<name>A0A5J4WD82_9EUKA</name>
<feature type="transmembrane region" description="Helical" evidence="1">
    <location>
        <begin position="93"/>
        <end position="114"/>
    </location>
</feature>
<feature type="transmembrane region" description="Helical" evidence="1">
    <location>
        <begin position="126"/>
        <end position="147"/>
    </location>
</feature>
<dbReference type="Proteomes" id="UP000324800">
    <property type="component" value="Unassembled WGS sequence"/>
</dbReference>
<feature type="transmembrane region" description="Helical" evidence="1">
    <location>
        <begin position="52"/>
        <end position="72"/>
    </location>
</feature>
<reference evidence="2 3" key="1">
    <citation type="submission" date="2019-03" db="EMBL/GenBank/DDBJ databases">
        <title>Single cell metagenomics reveals metabolic interactions within the superorganism composed of flagellate Streblomastix strix and complex community of Bacteroidetes bacteria on its surface.</title>
        <authorList>
            <person name="Treitli S.C."/>
            <person name="Kolisko M."/>
            <person name="Husnik F."/>
            <person name="Keeling P."/>
            <person name="Hampl V."/>
        </authorList>
    </citation>
    <scope>NUCLEOTIDE SEQUENCE [LARGE SCALE GENOMIC DNA]</scope>
    <source>
        <strain evidence="2">ST1C</strain>
    </source>
</reference>
<keyword evidence="1" id="KW-1133">Transmembrane helix</keyword>
<sequence>MFQVFSFISGSFIFVIIAVEIKIDSCVAFIILEPVLVSISSQADTAATAATAAIALSIFRFCFQDCLSGMLINSSKKPASDQNSLQSLNVRGFCAASLLYHFGFLYLISLGSLTKSHPLFCHVDCAVPISFLCGDNCGIVIPGIISFRKQSSSDSPTHQYVEDIALLLCHCCQFLSVVQGSSGIRELVPLVEPVKSSGFIVGKIYSVVESLETGLTKSNIAFIVQNIGKDIVMAVMLTFTVEAGLILVAVSTIAEISFPDQQIYDQKRASVAHVYYCVSAVFYAQLSPWLLLRVVQLLRLAVGTVPLRKNEQRRFFPRESSQERPRSYYRV</sequence>
<keyword evidence="1" id="KW-0472">Membrane</keyword>
<gene>
    <name evidence="2" type="ORF">EZS28_011645</name>
</gene>
<evidence type="ECO:0000313" key="2">
    <source>
        <dbReference type="EMBL" id="KAA6392830.1"/>
    </source>
</evidence>
<evidence type="ECO:0000313" key="3">
    <source>
        <dbReference type="Proteomes" id="UP000324800"/>
    </source>
</evidence>
<feature type="transmembrane region" description="Helical" evidence="1">
    <location>
        <begin position="12"/>
        <end position="32"/>
    </location>
</feature>
<comment type="caution">
    <text evidence="2">The sequence shown here is derived from an EMBL/GenBank/DDBJ whole genome shotgun (WGS) entry which is preliminary data.</text>
</comment>
<feature type="transmembrane region" description="Helical" evidence="1">
    <location>
        <begin position="273"/>
        <end position="292"/>
    </location>
</feature>
<protein>
    <submittedName>
        <fullName evidence="2">Uncharacterized protein</fullName>
    </submittedName>
</protein>
<evidence type="ECO:0000256" key="1">
    <source>
        <dbReference type="SAM" id="Phobius"/>
    </source>
</evidence>
<feature type="transmembrane region" description="Helical" evidence="1">
    <location>
        <begin position="231"/>
        <end position="253"/>
    </location>
</feature>
<dbReference type="EMBL" id="SNRW01002420">
    <property type="protein sequence ID" value="KAA6392830.1"/>
    <property type="molecule type" value="Genomic_DNA"/>
</dbReference>
<proteinExistence type="predicted"/>
<organism evidence="2 3">
    <name type="scientific">Streblomastix strix</name>
    <dbReference type="NCBI Taxonomy" id="222440"/>
    <lineage>
        <taxon>Eukaryota</taxon>
        <taxon>Metamonada</taxon>
        <taxon>Preaxostyla</taxon>
        <taxon>Oxymonadida</taxon>
        <taxon>Streblomastigidae</taxon>
        <taxon>Streblomastix</taxon>
    </lineage>
</organism>
<accession>A0A5J4WD82</accession>
<keyword evidence="1" id="KW-0812">Transmembrane</keyword>
<dbReference type="AlphaFoldDB" id="A0A5J4WD82"/>